<gene>
    <name evidence="2" type="ORF">DFP72DRAFT_1162322</name>
</gene>
<evidence type="ECO:0000313" key="3">
    <source>
        <dbReference type="Proteomes" id="UP000521943"/>
    </source>
</evidence>
<accession>A0A8H6MGU8</accession>
<sequence>MAALSPTTTTSPAGSRFFSQTAPQTNADRMRRGLLLLNHVGYSLLPHVRDNFRRGALPFSVPVITATFSIYKKDTSFAGYFNWDGTVTSTLGSDSSFKFTNPATAAQKFELISASNPSLRTGLTTGVDGPAFVGEGSYNHLTPIITSYSTPAGTPPKADVEPTRFETTVFSINSNTGVLSAKWINESWSAVGVSWVMKTYLGVSSIVAVGVLNAYKYWLEANFPGSTVVEVTLIANPE</sequence>
<reference evidence="2 3" key="1">
    <citation type="submission" date="2020-07" db="EMBL/GenBank/DDBJ databases">
        <title>Comparative genomics of pyrophilous fungi reveals a link between fire events and developmental genes.</title>
        <authorList>
            <consortium name="DOE Joint Genome Institute"/>
            <person name="Steindorff A.S."/>
            <person name="Carver A."/>
            <person name="Calhoun S."/>
            <person name="Stillman K."/>
            <person name="Liu H."/>
            <person name="Lipzen A."/>
            <person name="Pangilinan J."/>
            <person name="Labutti K."/>
            <person name="Bruns T.D."/>
            <person name="Grigoriev I.V."/>
        </authorList>
    </citation>
    <scope>NUCLEOTIDE SEQUENCE [LARGE SCALE GENOMIC DNA]</scope>
    <source>
        <strain evidence="2 3">CBS 144469</strain>
    </source>
</reference>
<organism evidence="2 3">
    <name type="scientific">Ephemerocybe angulata</name>
    <dbReference type="NCBI Taxonomy" id="980116"/>
    <lineage>
        <taxon>Eukaryota</taxon>
        <taxon>Fungi</taxon>
        <taxon>Dikarya</taxon>
        <taxon>Basidiomycota</taxon>
        <taxon>Agaricomycotina</taxon>
        <taxon>Agaricomycetes</taxon>
        <taxon>Agaricomycetidae</taxon>
        <taxon>Agaricales</taxon>
        <taxon>Agaricineae</taxon>
        <taxon>Psathyrellaceae</taxon>
        <taxon>Ephemerocybe</taxon>
    </lineage>
</organism>
<evidence type="ECO:0000256" key="1">
    <source>
        <dbReference type="SAM" id="MobiDB-lite"/>
    </source>
</evidence>
<feature type="region of interest" description="Disordered" evidence="1">
    <location>
        <begin position="1"/>
        <end position="22"/>
    </location>
</feature>
<keyword evidence="3" id="KW-1185">Reference proteome</keyword>
<comment type="caution">
    <text evidence="2">The sequence shown here is derived from an EMBL/GenBank/DDBJ whole genome shotgun (WGS) entry which is preliminary data.</text>
</comment>
<name>A0A8H6MGU8_9AGAR</name>
<dbReference type="Proteomes" id="UP000521943">
    <property type="component" value="Unassembled WGS sequence"/>
</dbReference>
<dbReference type="EMBL" id="JACGCI010000002">
    <property type="protein sequence ID" value="KAF6765351.1"/>
    <property type="molecule type" value="Genomic_DNA"/>
</dbReference>
<protein>
    <submittedName>
        <fullName evidence="2">Uncharacterized protein</fullName>
    </submittedName>
</protein>
<evidence type="ECO:0000313" key="2">
    <source>
        <dbReference type="EMBL" id="KAF6765351.1"/>
    </source>
</evidence>
<dbReference type="OrthoDB" id="4584900at2759"/>
<dbReference type="AlphaFoldDB" id="A0A8H6MGU8"/>
<proteinExistence type="predicted"/>
<feature type="compositionally biased region" description="Low complexity" evidence="1">
    <location>
        <begin position="1"/>
        <end position="12"/>
    </location>
</feature>